<dbReference type="Proteomes" id="UP000654913">
    <property type="component" value="Chromosome 2"/>
</dbReference>
<organism evidence="2 3">
    <name type="scientific">Aspergillus puulaauensis</name>
    <dbReference type="NCBI Taxonomy" id="1220207"/>
    <lineage>
        <taxon>Eukaryota</taxon>
        <taxon>Fungi</taxon>
        <taxon>Dikarya</taxon>
        <taxon>Ascomycota</taxon>
        <taxon>Pezizomycotina</taxon>
        <taxon>Eurotiomycetes</taxon>
        <taxon>Eurotiomycetidae</taxon>
        <taxon>Eurotiales</taxon>
        <taxon>Aspergillaceae</taxon>
        <taxon>Aspergillus</taxon>
    </lineage>
</organism>
<protein>
    <submittedName>
        <fullName evidence="2">Uncharacterized protein</fullName>
    </submittedName>
</protein>
<sequence>MHPSGESSEGQRSWYRRYHFDSEVRQKRNVQMEVTSPDDSFNTNTTVDIEPVDSGAGLLDREIAQNGSTVGEKPK</sequence>
<dbReference type="GeneID" id="64969654"/>
<reference evidence="2" key="2">
    <citation type="submission" date="2021-02" db="EMBL/GenBank/DDBJ databases">
        <title>Aspergillus puulaauensis MK2 genome sequence.</title>
        <authorList>
            <person name="Futagami T."/>
            <person name="Mori K."/>
            <person name="Kadooka C."/>
            <person name="Tanaka T."/>
        </authorList>
    </citation>
    <scope>NUCLEOTIDE SEQUENCE</scope>
    <source>
        <strain evidence="2">MK2</strain>
    </source>
</reference>
<proteinExistence type="predicted"/>
<accession>A0A7R7XFD4</accession>
<name>A0A7R7XFD4_9EURO</name>
<dbReference type="EMBL" id="AP024444">
    <property type="protein sequence ID" value="BCS19649.1"/>
    <property type="molecule type" value="Genomic_DNA"/>
</dbReference>
<dbReference type="AlphaFoldDB" id="A0A7R7XFD4"/>
<evidence type="ECO:0000313" key="3">
    <source>
        <dbReference type="Proteomes" id="UP000654913"/>
    </source>
</evidence>
<gene>
    <name evidence="2" type="ORF">APUU_20081S</name>
</gene>
<keyword evidence="3" id="KW-1185">Reference proteome</keyword>
<reference evidence="2" key="1">
    <citation type="submission" date="2021-01" db="EMBL/GenBank/DDBJ databases">
        <authorList>
            <consortium name="Aspergillus puulaauensis MK2 genome sequencing consortium"/>
            <person name="Kazuki M."/>
            <person name="Futagami T."/>
        </authorList>
    </citation>
    <scope>NUCLEOTIDE SEQUENCE</scope>
    <source>
        <strain evidence="2">MK2</strain>
    </source>
</reference>
<evidence type="ECO:0000313" key="2">
    <source>
        <dbReference type="EMBL" id="BCS19649.1"/>
    </source>
</evidence>
<evidence type="ECO:0000256" key="1">
    <source>
        <dbReference type="SAM" id="MobiDB-lite"/>
    </source>
</evidence>
<feature type="region of interest" description="Disordered" evidence="1">
    <location>
        <begin position="31"/>
        <end position="75"/>
    </location>
</feature>
<dbReference type="KEGG" id="apuu:APUU_20081S"/>
<dbReference type="RefSeq" id="XP_041551843.1">
    <property type="nucleotide sequence ID" value="XM_041698682.1"/>
</dbReference>
<dbReference type="OrthoDB" id="3529975at2759"/>
<feature type="compositionally biased region" description="Polar residues" evidence="1">
    <location>
        <begin position="32"/>
        <end position="47"/>
    </location>
</feature>